<dbReference type="SUPFAM" id="SSF110324">
    <property type="entry name" value="Ribosomal L27 protein-like"/>
    <property type="match status" value="1"/>
</dbReference>
<dbReference type="GO" id="GO:0071051">
    <property type="term" value="P:poly(A)-dependent snoRNA 3'-end processing"/>
    <property type="evidence" value="ECO:0007669"/>
    <property type="project" value="TreeGrafter"/>
</dbReference>
<evidence type="ECO:0000313" key="6">
    <source>
        <dbReference type="EMBL" id="EOB13353.1"/>
    </source>
</evidence>
<dbReference type="GO" id="GO:0000177">
    <property type="term" value="C:cytoplasmic exosome (RNase complex)"/>
    <property type="evidence" value="ECO:0007669"/>
    <property type="project" value="TreeGrafter"/>
</dbReference>
<dbReference type="InterPro" id="IPR048565">
    <property type="entry name" value="S1_RRP4"/>
</dbReference>
<evidence type="ECO:0000259" key="4">
    <source>
        <dbReference type="Pfam" id="PF14382"/>
    </source>
</evidence>
<keyword evidence="3" id="KW-0694">RNA-binding</keyword>
<dbReference type="EMBL" id="KB908988">
    <property type="protein sequence ID" value="EOB13353.1"/>
    <property type="molecule type" value="Genomic_DNA"/>
</dbReference>
<dbReference type="GO" id="GO:0003723">
    <property type="term" value="F:RNA binding"/>
    <property type="evidence" value="ECO:0007669"/>
    <property type="project" value="UniProtKB-KW"/>
</dbReference>
<dbReference type="GO" id="GO:0034475">
    <property type="term" value="P:U4 snRNA 3'-end processing"/>
    <property type="evidence" value="ECO:0007669"/>
    <property type="project" value="TreeGrafter"/>
</dbReference>
<keyword evidence="6" id="KW-0540">Nuclease</keyword>
<dbReference type="GO" id="GO:0004527">
    <property type="term" value="F:exonuclease activity"/>
    <property type="evidence" value="ECO:0007669"/>
    <property type="project" value="UniProtKB-KW"/>
</dbReference>
<dbReference type="PANTHER" id="PTHR21321:SF4">
    <property type="entry name" value="EXOSOME COMPLEX COMPONENT RRP4"/>
    <property type="match status" value="1"/>
</dbReference>
<dbReference type="Gene3D" id="2.40.50.140">
    <property type="entry name" value="Nucleic acid-binding proteins"/>
    <property type="match status" value="1"/>
</dbReference>
<dbReference type="HOGENOM" id="CLU_034114_1_0_1"/>
<feature type="domain" description="RRP4 S1" evidence="5">
    <location>
        <begin position="67"/>
        <end position="139"/>
    </location>
</feature>
<dbReference type="OrthoDB" id="1650at2759"/>
<evidence type="ECO:0000256" key="3">
    <source>
        <dbReference type="ARBA" id="ARBA00022884"/>
    </source>
</evidence>
<feature type="domain" description="Exosome complex component N-terminal" evidence="4">
    <location>
        <begin position="18"/>
        <end position="53"/>
    </location>
</feature>
<sequence length="232" mass="26016">MAVKKINIKFISPIMTVFLPGETICDSDDNIKGHGTQIVGKEIVSSYFGPSKIINKLVTVLPHMNYRYTPEVGDVVIGRVKEIYNKKWKIEMNCKTEVGLNLSAINLPGVAQRRKLESDEISMRTFFDINDLLVAEVQKVGKSGAVSLHTRNEKYKKLGEGVLVIMPVALVPHLKSRFITFTDLEVIIGSNGYVFVSPNDTNIETVKRVMKVVKKLKNNVEKMIPINVDDLL</sequence>
<dbReference type="OMA" id="GIANKRW"/>
<dbReference type="GO" id="GO:0071034">
    <property type="term" value="P:CUT catabolic process"/>
    <property type="evidence" value="ECO:0007669"/>
    <property type="project" value="TreeGrafter"/>
</dbReference>
<dbReference type="InterPro" id="IPR012340">
    <property type="entry name" value="NA-bd_OB-fold"/>
</dbReference>
<accession>R0MKQ0</accession>
<dbReference type="STRING" id="578461.R0MKQ0"/>
<proteinExistence type="predicted"/>
<keyword evidence="6" id="KW-0378">Hydrolase</keyword>
<reference evidence="6 7" key="1">
    <citation type="journal article" date="2013" name="BMC Genomics">
        <title>Comparative genomics of parasitic silkworm microsporidia reveal an association between genome expansion and host adaptation.</title>
        <authorList>
            <person name="Pan G."/>
            <person name="Xu J."/>
            <person name="Li T."/>
            <person name="Xia Q."/>
            <person name="Liu S.L."/>
            <person name="Zhang G."/>
            <person name="Li S."/>
            <person name="Li C."/>
            <person name="Liu H."/>
            <person name="Yang L."/>
            <person name="Liu T."/>
            <person name="Zhang X."/>
            <person name="Wu Z."/>
            <person name="Fan W."/>
            <person name="Dang X."/>
            <person name="Xiang H."/>
            <person name="Tao M."/>
            <person name="Li Y."/>
            <person name="Hu J."/>
            <person name="Li Z."/>
            <person name="Lin L."/>
            <person name="Luo J."/>
            <person name="Geng L."/>
            <person name="Wang L."/>
            <person name="Long M."/>
            <person name="Wan Y."/>
            <person name="He N."/>
            <person name="Zhang Z."/>
            <person name="Lu C."/>
            <person name="Keeling P.J."/>
            <person name="Wang J."/>
            <person name="Xiang Z."/>
            <person name="Zhou Z."/>
        </authorList>
    </citation>
    <scope>NUCLEOTIDE SEQUENCE [LARGE SCALE GENOMIC DNA]</scope>
    <source>
        <strain evidence="7">CQ1 / CVCC 102059</strain>
    </source>
</reference>
<dbReference type="Proteomes" id="UP000016927">
    <property type="component" value="Unassembled WGS sequence"/>
</dbReference>
<evidence type="ECO:0000256" key="1">
    <source>
        <dbReference type="ARBA" id="ARBA00004123"/>
    </source>
</evidence>
<dbReference type="GO" id="GO:0000176">
    <property type="term" value="C:nuclear exosome (RNase complex)"/>
    <property type="evidence" value="ECO:0007669"/>
    <property type="project" value="TreeGrafter"/>
</dbReference>
<keyword evidence="2" id="KW-0271">Exosome</keyword>
<dbReference type="InterPro" id="IPR036612">
    <property type="entry name" value="KH_dom_type_1_sf"/>
</dbReference>
<evidence type="ECO:0000313" key="7">
    <source>
        <dbReference type="Proteomes" id="UP000016927"/>
    </source>
</evidence>
<dbReference type="InterPro" id="IPR025721">
    <property type="entry name" value="Exosome_cplx_N_dom"/>
</dbReference>
<keyword evidence="7" id="KW-1185">Reference proteome</keyword>
<dbReference type="VEuPathDB" id="MicrosporidiaDB:NBO_80g0016"/>
<dbReference type="Gene3D" id="2.40.50.100">
    <property type="match status" value="1"/>
</dbReference>
<protein>
    <submittedName>
        <fullName evidence="6">Exosome complex exonuclease rrp4</fullName>
    </submittedName>
</protein>
<dbReference type="GO" id="GO:0000467">
    <property type="term" value="P:exonucleolytic trimming to generate mature 3'-end of 5.8S rRNA from tricistronic rRNA transcript (SSU-rRNA, 5.8S rRNA, LSU-rRNA)"/>
    <property type="evidence" value="ECO:0007669"/>
    <property type="project" value="TreeGrafter"/>
</dbReference>
<dbReference type="SUPFAM" id="SSF50249">
    <property type="entry name" value="Nucleic acid-binding proteins"/>
    <property type="match status" value="1"/>
</dbReference>
<dbReference type="GO" id="GO:0071038">
    <property type="term" value="P:TRAMP-dependent tRNA surveillance pathway"/>
    <property type="evidence" value="ECO:0007669"/>
    <property type="project" value="TreeGrafter"/>
</dbReference>
<dbReference type="Pfam" id="PF21266">
    <property type="entry name" value="S1_RRP4"/>
    <property type="match status" value="1"/>
</dbReference>
<dbReference type="GO" id="GO:0071035">
    <property type="term" value="P:nuclear polyadenylation-dependent rRNA catabolic process"/>
    <property type="evidence" value="ECO:0007669"/>
    <property type="project" value="TreeGrafter"/>
</dbReference>
<dbReference type="SUPFAM" id="SSF54791">
    <property type="entry name" value="Eukaryotic type KH-domain (KH-domain type I)"/>
    <property type="match status" value="1"/>
</dbReference>
<name>R0MKQ0_NOSB1</name>
<dbReference type="CDD" id="cd05789">
    <property type="entry name" value="S1_Rrp4"/>
    <property type="match status" value="1"/>
</dbReference>
<evidence type="ECO:0000259" key="5">
    <source>
        <dbReference type="Pfam" id="PF21266"/>
    </source>
</evidence>
<dbReference type="Pfam" id="PF14382">
    <property type="entry name" value="ECR1_N"/>
    <property type="match status" value="1"/>
</dbReference>
<dbReference type="InterPro" id="IPR026699">
    <property type="entry name" value="Exosome_RNA_bind1/RRP40/RRP4"/>
</dbReference>
<keyword evidence="6" id="KW-0269">Exonuclease</keyword>
<dbReference type="PANTHER" id="PTHR21321">
    <property type="entry name" value="PNAS-3 RELATED"/>
    <property type="match status" value="1"/>
</dbReference>
<dbReference type="AlphaFoldDB" id="R0MKQ0"/>
<evidence type="ECO:0000256" key="2">
    <source>
        <dbReference type="ARBA" id="ARBA00022835"/>
    </source>
</evidence>
<organism evidence="6 7">
    <name type="scientific">Nosema bombycis (strain CQ1 / CVCC 102059)</name>
    <name type="common">Microsporidian parasite</name>
    <name type="synonym">Pebrine of silkworm</name>
    <dbReference type="NCBI Taxonomy" id="578461"/>
    <lineage>
        <taxon>Eukaryota</taxon>
        <taxon>Fungi</taxon>
        <taxon>Fungi incertae sedis</taxon>
        <taxon>Microsporidia</taxon>
        <taxon>Nosematidae</taxon>
        <taxon>Nosema</taxon>
    </lineage>
</organism>
<comment type="subcellular location">
    <subcellularLocation>
        <location evidence="1">Nucleus</location>
    </subcellularLocation>
</comment>
<gene>
    <name evidence="6" type="primary">RRP4</name>
    <name evidence="6" type="ORF">NBO_80g0016</name>
</gene>